<sequence>MDGHLIVLLPIAGVWLAAGVVADRLPRLDRARALRRRTGWLLALTLTGLGLTAAVLAVGLTSAGATPVDRAAAGLGLAAGPALAVAACAVRRLRRLRAGAGAFATAPETPAPHGLRAAAAHPLIGLPVQVTALATLPPVLSAAGLDLAADPRLTGPAVTLGGLAVIAIGVRLALRHNRLAERALPEATATSARAARPLHV</sequence>
<dbReference type="EMBL" id="LT607410">
    <property type="protein sequence ID" value="SCE73376.1"/>
    <property type="molecule type" value="Genomic_DNA"/>
</dbReference>
<accession>A0A1C4UNW1</accession>
<evidence type="ECO:0000313" key="3">
    <source>
        <dbReference type="Proteomes" id="UP000198228"/>
    </source>
</evidence>
<gene>
    <name evidence="2" type="ORF">GA0074696_0522</name>
</gene>
<keyword evidence="1" id="KW-1133">Transmembrane helix</keyword>
<evidence type="ECO:0000256" key="1">
    <source>
        <dbReference type="SAM" id="Phobius"/>
    </source>
</evidence>
<keyword evidence="1" id="KW-0812">Transmembrane</keyword>
<reference evidence="2 3" key="1">
    <citation type="submission" date="2016-06" db="EMBL/GenBank/DDBJ databases">
        <authorList>
            <person name="Kjaerup R.B."/>
            <person name="Dalgaard T.S."/>
            <person name="Juul-Madsen H.R."/>
        </authorList>
    </citation>
    <scope>NUCLEOTIDE SEQUENCE [LARGE SCALE GENOMIC DNA]</scope>
    <source>
        <strain evidence="2 3">DSM 43821</strain>
    </source>
</reference>
<dbReference type="Proteomes" id="UP000198228">
    <property type="component" value="Chromosome I"/>
</dbReference>
<feature type="transmembrane region" description="Helical" evidence="1">
    <location>
        <begin position="6"/>
        <end position="26"/>
    </location>
</feature>
<feature type="transmembrane region" description="Helical" evidence="1">
    <location>
        <begin position="157"/>
        <end position="174"/>
    </location>
</feature>
<organism evidence="2 3">
    <name type="scientific">Micromonospora purpureochromogenes</name>
    <dbReference type="NCBI Taxonomy" id="47872"/>
    <lineage>
        <taxon>Bacteria</taxon>
        <taxon>Bacillati</taxon>
        <taxon>Actinomycetota</taxon>
        <taxon>Actinomycetes</taxon>
        <taxon>Micromonosporales</taxon>
        <taxon>Micromonosporaceae</taxon>
        <taxon>Micromonospora</taxon>
    </lineage>
</organism>
<feature type="transmembrane region" description="Helical" evidence="1">
    <location>
        <begin position="71"/>
        <end position="90"/>
    </location>
</feature>
<proteinExistence type="predicted"/>
<feature type="transmembrane region" description="Helical" evidence="1">
    <location>
        <begin position="123"/>
        <end position="145"/>
    </location>
</feature>
<feature type="transmembrane region" description="Helical" evidence="1">
    <location>
        <begin position="38"/>
        <end position="59"/>
    </location>
</feature>
<keyword evidence="1" id="KW-0472">Membrane</keyword>
<evidence type="ECO:0000313" key="2">
    <source>
        <dbReference type="EMBL" id="SCE73376.1"/>
    </source>
</evidence>
<name>A0A1C4UNW1_9ACTN</name>
<dbReference type="AlphaFoldDB" id="A0A1C4UNW1"/>
<dbReference type="RefSeq" id="WP_088959606.1">
    <property type="nucleotide sequence ID" value="NZ_LT607410.1"/>
</dbReference>
<protein>
    <submittedName>
        <fullName evidence="2">Uncharacterized protein</fullName>
    </submittedName>
</protein>